<evidence type="ECO:0000256" key="2">
    <source>
        <dbReference type="SAM" id="Phobius"/>
    </source>
</evidence>
<feature type="coiled-coil region" evidence="1">
    <location>
        <begin position="19"/>
        <end position="46"/>
    </location>
</feature>
<accession>A0A0G0CLI3</accession>
<feature type="transmembrane region" description="Helical" evidence="2">
    <location>
        <begin position="92"/>
        <end position="108"/>
    </location>
</feature>
<name>A0A0G0CLI3_9BACT</name>
<dbReference type="EMBL" id="LBOV01000004">
    <property type="protein sequence ID" value="KKP44262.1"/>
    <property type="molecule type" value="Genomic_DNA"/>
</dbReference>
<reference evidence="3 4" key="1">
    <citation type="journal article" date="2015" name="Nature">
        <title>rRNA introns, odd ribosomes, and small enigmatic genomes across a large radiation of phyla.</title>
        <authorList>
            <person name="Brown C.T."/>
            <person name="Hug L.A."/>
            <person name="Thomas B.C."/>
            <person name="Sharon I."/>
            <person name="Castelle C.J."/>
            <person name="Singh A."/>
            <person name="Wilkins M.J."/>
            <person name="Williams K.H."/>
            <person name="Banfield J.F."/>
        </authorList>
    </citation>
    <scope>NUCLEOTIDE SEQUENCE [LARGE SCALE GENOMIC DNA]</scope>
</reference>
<keyword evidence="2" id="KW-1133">Transmembrane helix</keyword>
<organism evidence="3 4">
    <name type="scientific">candidate division WS6 bacterium GW2011_GWC1_33_20</name>
    <dbReference type="NCBI Taxonomy" id="1619089"/>
    <lineage>
        <taxon>Bacteria</taxon>
        <taxon>Candidatus Dojkabacteria</taxon>
    </lineage>
</organism>
<comment type="caution">
    <text evidence="3">The sequence shown here is derived from an EMBL/GenBank/DDBJ whole genome shotgun (WGS) entry which is preliminary data.</text>
</comment>
<feature type="transmembrane region" description="Helical" evidence="2">
    <location>
        <begin position="114"/>
        <end position="130"/>
    </location>
</feature>
<evidence type="ECO:0000313" key="3">
    <source>
        <dbReference type="EMBL" id="KKP44262.1"/>
    </source>
</evidence>
<keyword evidence="1" id="KW-0175">Coiled coil</keyword>
<keyword evidence="2" id="KW-0472">Membrane</keyword>
<evidence type="ECO:0008006" key="5">
    <source>
        <dbReference type="Google" id="ProtNLM"/>
    </source>
</evidence>
<dbReference type="Proteomes" id="UP000034302">
    <property type="component" value="Unassembled WGS sequence"/>
</dbReference>
<protein>
    <recommendedName>
        <fullName evidence="5">DUF5673 domain-containing protein</fullName>
    </recommendedName>
</protein>
<evidence type="ECO:0000313" key="4">
    <source>
        <dbReference type="Proteomes" id="UP000034302"/>
    </source>
</evidence>
<evidence type="ECO:0000256" key="1">
    <source>
        <dbReference type="SAM" id="Coils"/>
    </source>
</evidence>
<dbReference type="AlphaFoldDB" id="A0A0G0CLI3"/>
<sequence length="280" mass="32656">MATSFKKKVGNEFEEILKILSGELELREKEEKIKVLKKKAIESKKAETRKKIAEKDIVLEESDIPTKKVVQNIKLFEWEALERYEFKFEGKTLWIVLSAFLLFTLYLAILGQYWLMAAIISLVFFIYVAGTNKPGKIKHRITARGVDTGGKLYEWFMLNNFWFSIRNGQYFLILETKLRYPRAVILLLGEADKDAIFVLLQEKIFNSIGEVLEWSNRAHSKCAVGGFLNRGFKSHPLRFPNFKFLLKITTPFVRVWISIKSPIIQPFLILNYYIETVITL</sequence>
<gene>
    <name evidence="3" type="ORF">UR34_C0004G0003</name>
</gene>
<proteinExistence type="predicted"/>
<keyword evidence="2" id="KW-0812">Transmembrane</keyword>